<protein>
    <submittedName>
        <fullName evidence="1">Uncharacterized protein</fullName>
    </submittedName>
</protein>
<dbReference type="GO" id="GO:0006281">
    <property type="term" value="P:DNA repair"/>
    <property type="evidence" value="ECO:0007669"/>
    <property type="project" value="TreeGrafter"/>
</dbReference>
<dbReference type="PANTHER" id="PTHR12083:SF9">
    <property type="entry name" value="BIFUNCTIONAL POLYNUCLEOTIDE PHOSPHATASE_KINASE"/>
    <property type="match status" value="1"/>
</dbReference>
<dbReference type="SUPFAM" id="SSF52540">
    <property type="entry name" value="P-loop containing nucleoside triphosphate hydrolases"/>
    <property type="match status" value="1"/>
</dbReference>
<name>A0A6C0IT37_9ZZZZ</name>
<dbReference type="InterPro" id="IPR013954">
    <property type="entry name" value="PNK3P"/>
</dbReference>
<dbReference type="InterPro" id="IPR027417">
    <property type="entry name" value="P-loop_NTPase"/>
</dbReference>
<dbReference type="InterPro" id="IPR036412">
    <property type="entry name" value="HAD-like_sf"/>
</dbReference>
<dbReference type="Pfam" id="PF08645">
    <property type="entry name" value="PNK3P"/>
    <property type="match status" value="1"/>
</dbReference>
<dbReference type="Pfam" id="PF13671">
    <property type="entry name" value="AAA_33"/>
    <property type="match status" value="2"/>
</dbReference>
<dbReference type="GO" id="GO:0003690">
    <property type="term" value="F:double-stranded DNA binding"/>
    <property type="evidence" value="ECO:0007669"/>
    <property type="project" value="TreeGrafter"/>
</dbReference>
<dbReference type="SUPFAM" id="SSF56784">
    <property type="entry name" value="HAD-like"/>
    <property type="match status" value="1"/>
</dbReference>
<dbReference type="PANTHER" id="PTHR12083">
    <property type="entry name" value="BIFUNCTIONAL POLYNUCLEOTIDE PHOSPHATASE/KINASE"/>
    <property type="match status" value="1"/>
</dbReference>
<dbReference type="InterPro" id="IPR006549">
    <property type="entry name" value="HAD-SF_hydro_IIIA"/>
</dbReference>
<dbReference type="NCBIfam" id="TIGR01664">
    <property type="entry name" value="DNA-3'-Pase"/>
    <property type="match status" value="1"/>
</dbReference>
<dbReference type="AlphaFoldDB" id="A0A6C0IT37"/>
<proteinExistence type="predicted"/>
<accession>A0A6C0IT37</accession>
<dbReference type="InterPro" id="IPR006551">
    <property type="entry name" value="Polynucleotide_phosphatase"/>
</dbReference>
<sequence>MDIEFLNNTNNTLYTNTNKVASFDFDWTLVKPKDNRKFPKSVDDWQWLYPSVPYIIKQLYNDGHIIVIFTNQSKPWKKEQIINVCKTLDIPIYIAIAFDKTFYKPNVAIYEKVEEKIGQIDKANSFFVGDALGRKDDFSNSDKIFAENIGLKCYSPEDLFYKKNTNSSNSNDEVEFIILPDIPLEKDKKEVIIMVGYPGSGKSTIADNICKENKNYICIKGDEYKTSKAMIKKAIEYQDKSIIFDATNGSRKKRAEYIEFAKKYGYQSSIKCIHVATSLEDAYQRNKERPEEKQVPRIAYSVYKKYFEEPDDVAEGFELINV</sequence>
<dbReference type="NCBIfam" id="TIGR01662">
    <property type="entry name" value="HAD-SF-IIIA"/>
    <property type="match status" value="1"/>
</dbReference>
<dbReference type="Gene3D" id="3.40.50.1000">
    <property type="entry name" value="HAD superfamily/HAD-like"/>
    <property type="match status" value="1"/>
</dbReference>
<evidence type="ECO:0000313" key="1">
    <source>
        <dbReference type="EMBL" id="QHT95899.1"/>
    </source>
</evidence>
<dbReference type="Gene3D" id="3.40.50.300">
    <property type="entry name" value="P-loop containing nucleotide triphosphate hydrolases"/>
    <property type="match status" value="1"/>
</dbReference>
<reference evidence="1" key="1">
    <citation type="journal article" date="2020" name="Nature">
        <title>Giant virus diversity and host interactions through global metagenomics.</title>
        <authorList>
            <person name="Schulz F."/>
            <person name="Roux S."/>
            <person name="Paez-Espino D."/>
            <person name="Jungbluth S."/>
            <person name="Walsh D.A."/>
            <person name="Denef V.J."/>
            <person name="McMahon K.D."/>
            <person name="Konstantinidis K.T."/>
            <person name="Eloe-Fadrosh E.A."/>
            <person name="Kyrpides N.C."/>
            <person name="Woyke T."/>
        </authorList>
    </citation>
    <scope>NUCLEOTIDE SEQUENCE</scope>
    <source>
        <strain evidence="1">GVMAG-M-3300024301-20</strain>
    </source>
</reference>
<dbReference type="GO" id="GO:0046403">
    <property type="term" value="F:polynucleotide 3'-phosphatase activity"/>
    <property type="evidence" value="ECO:0007669"/>
    <property type="project" value="TreeGrafter"/>
</dbReference>
<dbReference type="InterPro" id="IPR023214">
    <property type="entry name" value="HAD_sf"/>
</dbReference>
<dbReference type="GO" id="GO:0046404">
    <property type="term" value="F:ATP-dependent polydeoxyribonucleotide 5'-hydroxyl-kinase activity"/>
    <property type="evidence" value="ECO:0007669"/>
    <property type="project" value="TreeGrafter"/>
</dbReference>
<dbReference type="EMBL" id="MN740247">
    <property type="protein sequence ID" value="QHT95899.1"/>
    <property type="molecule type" value="Genomic_DNA"/>
</dbReference>
<organism evidence="1">
    <name type="scientific">viral metagenome</name>
    <dbReference type="NCBI Taxonomy" id="1070528"/>
    <lineage>
        <taxon>unclassified sequences</taxon>
        <taxon>metagenomes</taxon>
        <taxon>organismal metagenomes</taxon>
    </lineage>
</organism>